<dbReference type="GO" id="GO:0004553">
    <property type="term" value="F:hydrolase activity, hydrolyzing O-glycosyl compounds"/>
    <property type="evidence" value="ECO:0007669"/>
    <property type="project" value="InterPro"/>
</dbReference>
<feature type="site" description="Important for catalytic activity, responsible for pKa modulation of the active site Glu and correct orientation of both the proton donor and substrate" evidence="6">
    <location>
        <position position="145"/>
    </location>
</feature>
<dbReference type="GO" id="GO:0045493">
    <property type="term" value="P:xylan catabolic process"/>
    <property type="evidence" value="ECO:0007669"/>
    <property type="project" value="UniProtKB-KW"/>
</dbReference>
<organism evidence="8 9">
    <name type="scientific">Clostridium puniceum</name>
    <dbReference type="NCBI Taxonomy" id="29367"/>
    <lineage>
        <taxon>Bacteria</taxon>
        <taxon>Bacillati</taxon>
        <taxon>Bacillota</taxon>
        <taxon>Clostridia</taxon>
        <taxon>Eubacteriales</taxon>
        <taxon>Clostridiaceae</taxon>
        <taxon>Clostridium</taxon>
    </lineage>
</organism>
<keyword evidence="5 7" id="KW-0326">Glycosidase</keyword>
<evidence type="ECO:0000256" key="1">
    <source>
        <dbReference type="ARBA" id="ARBA00009865"/>
    </source>
</evidence>
<dbReference type="PANTHER" id="PTHR43772">
    <property type="entry name" value="ENDO-1,4-BETA-XYLANASE"/>
    <property type="match status" value="1"/>
</dbReference>
<dbReference type="PANTHER" id="PTHR43772:SF2">
    <property type="entry name" value="PUTATIVE (AFU_ORTHOLOGUE AFUA_2G04480)-RELATED"/>
    <property type="match status" value="1"/>
</dbReference>
<keyword evidence="9" id="KW-1185">Reference proteome</keyword>
<evidence type="ECO:0000256" key="4">
    <source>
        <dbReference type="ARBA" id="ARBA00023277"/>
    </source>
</evidence>
<keyword evidence="3 7" id="KW-0378">Hydrolase</keyword>
<dbReference type="Pfam" id="PF04616">
    <property type="entry name" value="Glyco_hydro_43"/>
    <property type="match status" value="1"/>
</dbReference>
<evidence type="ECO:0000256" key="6">
    <source>
        <dbReference type="PIRSR" id="PIRSR606710-2"/>
    </source>
</evidence>
<dbReference type="STRING" id="29367.CLPUN_53560"/>
<evidence type="ECO:0000256" key="3">
    <source>
        <dbReference type="ARBA" id="ARBA00022801"/>
    </source>
</evidence>
<dbReference type="InterPro" id="IPR023296">
    <property type="entry name" value="Glyco_hydro_beta-prop_sf"/>
</dbReference>
<evidence type="ECO:0000313" key="9">
    <source>
        <dbReference type="Proteomes" id="UP000190890"/>
    </source>
</evidence>
<dbReference type="Proteomes" id="UP000190890">
    <property type="component" value="Unassembled WGS sequence"/>
</dbReference>
<evidence type="ECO:0000256" key="7">
    <source>
        <dbReference type="RuleBase" id="RU361187"/>
    </source>
</evidence>
<evidence type="ECO:0000256" key="2">
    <source>
        <dbReference type="ARBA" id="ARBA00022651"/>
    </source>
</evidence>
<comment type="caution">
    <text evidence="8">The sequence shown here is derived from an EMBL/GenBank/DDBJ whole genome shotgun (WGS) entry which is preliminary data.</text>
</comment>
<dbReference type="OrthoDB" id="9801455at2"/>
<dbReference type="AlphaFoldDB" id="A0A1S8SXL4"/>
<comment type="similarity">
    <text evidence="1 7">Belongs to the glycosyl hydrolase 43 family.</text>
</comment>
<reference evidence="8 9" key="1">
    <citation type="submission" date="2016-05" db="EMBL/GenBank/DDBJ databases">
        <title>Microbial solvent formation.</title>
        <authorList>
            <person name="Poehlein A."/>
            <person name="Montoya Solano J.D."/>
            <person name="Flitsch S."/>
            <person name="Krabben P."/>
            <person name="Duerre P."/>
            <person name="Daniel R."/>
        </authorList>
    </citation>
    <scope>NUCLEOTIDE SEQUENCE [LARGE SCALE GENOMIC DNA]</scope>
    <source>
        <strain evidence="8 9">DSM 2619</strain>
    </source>
</reference>
<dbReference type="EMBL" id="LZZM01000245">
    <property type="protein sequence ID" value="OOM70024.1"/>
    <property type="molecule type" value="Genomic_DNA"/>
</dbReference>
<accession>A0A1S8SXL4</accession>
<dbReference type="InterPro" id="IPR052176">
    <property type="entry name" value="Glycosyl_Hydrlase_43_Enz"/>
</dbReference>
<dbReference type="RefSeq" id="WP_077850224.1">
    <property type="nucleotide sequence ID" value="NZ_LZZM01000245.1"/>
</dbReference>
<name>A0A1S8SXL4_9CLOT</name>
<sequence length="481" mass="54235">MKKQALNPYLPSYEYVPDGEPYVFGDRVYVYGSHDKFNGTEYCPNDYVCWSADVNDLENWKYEGVIYKKTQDPMCDNPEKRLLFAPDVQKGADGRYYLYYVFDFLGVMAVAVCDTPAGEYEFYGHVHYEDGTLLGSKEGDPFQFDPGVLVDGDGSVYLYSGFCPVNFPWGMFDLPERLIKGGMVIELEKDMVTVKEGPKVIIPDKAHGKGTDFEGHEFFEAPSIRKICDTYYFVYSSFNGHELCYATSKSAVGGFKYCGTIVSNADIFLNGITDKDALNYSANNHGSIVEINGQWYVFYHRQTNRHQFSIQGCAERITIEKDGSIKQVEMTSSGLNNGPLKGVGEYEARIACNLMSKEGPKRYEFGEVIEKYHPYFTQDGEDREDNPNQHIANINEGSVAGFKYFIFDKVEEISVKVRGNGNGVFLISTELGGQPISEVKVSAQSDWSTFTAPMKIEEGIKPLYFTYKGEGSVDFMSFIIK</sequence>
<dbReference type="InterPro" id="IPR006710">
    <property type="entry name" value="Glyco_hydro_43"/>
</dbReference>
<dbReference type="Gene3D" id="2.115.10.20">
    <property type="entry name" value="Glycosyl hydrolase domain, family 43"/>
    <property type="match status" value="1"/>
</dbReference>
<dbReference type="CDD" id="cd18620">
    <property type="entry name" value="GH43_XylA-like"/>
    <property type="match status" value="1"/>
</dbReference>
<proteinExistence type="inferred from homology"/>
<protein>
    <submittedName>
        <fullName evidence="8">Xylosidase/arabinosidase</fullName>
    </submittedName>
</protein>
<dbReference type="Gene3D" id="2.60.120.260">
    <property type="entry name" value="Galactose-binding domain-like"/>
    <property type="match status" value="1"/>
</dbReference>
<evidence type="ECO:0000256" key="5">
    <source>
        <dbReference type="ARBA" id="ARBA00023295"/>
    </source>
</evidence>
<keyword evidence="2" id="KW-0858">Xylan degradation</keyword>
<gene>
    <name evidence="8" type="primary">xylA_2</name>
    <name evidence="8" type="ORF">CLPUN_53560</name>
</gene>
<dbReference type="SUPFAM" id="SSF75005">
    <property type="entry name" value="Arabinanase/levansucrase/invertase"/>
    <property type="match status" value="1"/>
</dbReference>
<keyword evidence="2" id="KW-0624">Polysaccharide degradation</keyword>
<evidence type="ECO:0000313" key="8">
    <source>
        <dbReference type="EMBL" id="OOM70024.1"/>
    </source>
</evidence>
<keyword evidence="4" id="KW-0119">Carbohydrate metabolism</keyword>